<dbReference type="Gene3D" id="2.170.150.40">
    <property type="entry name" value="Domain of unknown function (DUF427)"/>
    <property type="match status" value="1"/>
</dbReference>
<dbReference type="InterPro" id="IPR038694">
    <property type="entry name" value="DUF427_sf"/>
</dbReference>
<dbReference type="PANTHER" id="PTHR34310:SF8">
    <property type="entry name" value="CONSERVED PROTEIN"/>
    <property type="match status" value="1"/>
</dbReference>
<comment type="caution">
    <text evidence="2">The sequence shown here is derived from an EMBL/GenBank/DDBJ whole genome shotgun (WGS) entry which is preliminary data.</text>
</comment>
<proteinExistence type="predicted"/>
<keyword evidence="3" id="KW-1185">Reference proteome</keyword>
<dbReference type="EMBL" id="BAAAHE010000013">
    <property type="protein sequence ID" value="GAA0616158.1"/>
    <property type="molecule type" value="Genomic_DNA"/>
</dbReference>
<dbReference type="Proteomes" id="UP001500957">
    <property type="component" value="Unassembled WGS sequence"/>
</dbReference>
<evidence type="ECO:0000313" key="2">
    <source>
        <dbReference type="EMBL" id="GAA0616158.1"/>
    </source>
</evidence>
<protein>
    <recommendedName>
        <fullName evidence="1">DUF427 domain-containing protein</fullName>
    </recommendedName>
</protein>
<dbReference type="RefSeq" id="WP_344603750.1">
    <property type="nucleotide sequence ID" value="NZ_BAAAHE010000013.1"/>
</dbReference>
<name>A0ABP3RXS0_9ACTN</name>
<dbReference type="Pfam" id="PF04248">
    <property type="entry name" value="NTP_transf_9"/>
    <property type="match status" value="1"/>
</dbReference>
<feature type="domain" description="DUF427" evidence="1">
    <location>
        <begin position="13"/>
        <end position="104"/>
    </location>
</feature>
<organism evidence="2 3">
    <name type="scientific">Sporichthya brevicatena</name>
    <dbReference type="NCBI Taxonomy" id="171442"/>
    <lineage>
        <taxon>Bacteria</taxon>
        <taxon>Bacillati</taxon>
        <taxon>Actinomycetota</taxon>
        <taxon>Actinomycetes</taxon>
        <taxon>Sporichthyales</taxon>
        <taxon>Sporichthyaceae</taxon>
        <taxon>Sporichthya</taxon>
    </lineage>
</organism>
<dbReference type="PANTHER" id="PTHR34310">
    <property type="entry name" value="DUF427 DOMAIN PROTEIN (AFU_ORTHOLOGUE AFUA_3G02220)"/>
    <property type="match status" value="1"/>
</dbReference>
<sequence>MSRIGVEECPQRVRIEVDGVTVADSKRARVLRERGLPPRYYLPAEDVRTDLLTRTDSSTRCPYKGTASYWSLTVGGRIHTDLVWSYEDPIAERADIAGLLCFYDDQVDLYLDDERQ</sequence>
<reference evidence="3" key="1">
    <citation type="journal article" date="2019" name="Int. J. Syst. Evol. Microbiol.">
        <title>The Global Catalogue of Microorganisms (GCM) 10K type strain sequencing project: providing services to taxonomists for standard genome sequencing and annotation.</title>
        <authorList>
            <consortium name="The Broad Institute Genomics Platform"/>
            <consortium name="The Broad Institute Genome Sequencing Center for Infectious Disease"/>
            <person name="Wu L."/>
            <person name="Ma J."/>
        </authorList>
    </citation>
    <scope>NUCLEOTIDE SEQUENCE [LARGE SCALE GENOMIC DNA]</scope>
    <source>
        <strain evidence="3">JCM 10671</strain>
    </source>
</reference>
<evidence type="ECO:0000259" key="1">
    <source>
        <dbReference type="Pfam" id="PF04248"/>
    </source>
</evidence>
<accession>A0ABP3RXS0</accession>
<evidence type="ECO:0000313" key="3">
    <source>
        <dbReference type="Proteomes" id="UP001500957"/>
    </source>
</evidence>
<gene>
    <name evidence="2" type="ORF">GCM10009547_17750</name>
</gene>
<dbReference type="InterPro" id="IPR007361">
    <property type="entry name" value="DUF427"/>
</dbReference>